<gene>
    <name evidence="1" type="ORF">ENSA7_67050</name>
</gene>
<comment type="caution">
    <text evidence="1">The sequence shown here is derived from an EMBL/GenBank/DDBJ whole genome shotgun (WGS) entry which is preliminary data.</text>
</comment>
<dbReference type="AlphaFoldDB" id="A0A2S9XWW6"/>
<evidence type="ECO:0000313" key="2">
    <source>
        <dbReference type="Proteomes" id="UP000238823"/>
    </source>
</evidence>
<dbReference type="EMBL" id="PVNL01000130">
    <property type="protein sequence ID" value="PRP97355.1"/>
    <property type="molecule type" value="Genomic_DNA"/>
</dbReference>
<reference evidence="1 2" key="1">
    <citation type="submission" date="2018-03" db="EMBL/GenBank/DDBJ databases">
        <title>Draft Genome Sequences of the Obligatory Marine Myxobacteria Enhygromyxa salina SWB007.</title>
        <authorList>
            <person name="Poehlein A."/>
            <person name="Moghaddam J.A."/>
            <person name="Harms H."/>
            <person name="Alanjari M."/>
            <person name="Koenig G.M."/>
            <person name="Daniel R."/>
            <person name="Schaeberle T.F."/>
        </authorList>
    </citation>
    <scope>NUCLEOTIDE SEQUENCE [LARGE SCALE GENOMIC DNA]</scope>
    <source>
        <strain evidence="1 2">SWB007</strain>
    </source>
</reference>
<dbReference type="Proteomes" id="UP000238823">
    <property type="component" value="Unassembled WGS sequence"/>
</dbReference>
<evidence type="ECO:0000313" key="1">
    <source>
        <dbReference type="EMBL" id="PRP97355.1"/>
    </source>
</evidence>
<organism evidence="1 2">
    <name type="scientific">Enhygromyxa salina</name>
    <dbReference type="NCBI Taxonomy" id="215803"/>
    <lineage>
        <taxon>Bacteria</taxon>
        <taxon>Pseudomonadati</taxon>
        <taxon>Myxococcota</taxon>
        <taxon>Polyangia</taxon>
        <taxon>Nannocystales</taxon>
        <taxon>Nannocystaceae</taxon>
        <taxon>Enhygromyxa</taxon>
    </lineage>
</organism>
<protein>
    <submittedName>
        <fullName evidence="1">Uncharacterized protein</fullName>
    </submittedName>
</protein>
<proteinExistence type="predicted"/>
<sequence>MLSALTIFAASTVAKCAAGPYFEYERVRFERLAVEGSAPSSLIDRYATIDLQGEAHALRLGPMRYLRLSQTQPTPEANKLLLRDKRRLTTRRGCHRQLVHWVPLWPGDFRAEPEAGHDEAFVPGTIEIAADREHAVLTLETDGGPVIMRYTAGANAKAASCAVHDGEPRGAAAIVGLLLIVGVRRRRSNTRSLARSA</sequence>
<name>A0A2S9XWW6_9BACT</name>
<accession>A0A2S9XWW6</accession>
<dbReference type="RefSeq" id="WP_106093527.1">
    <property type="nucleotide sequence ID" value="NZ_PVNL01000130.1"/>
</dbReference>